<dbReference type="RefSeq" id="WP_186208665.1">
    <property type="nucleotide sequence ID" value="NZ_CP099587.1"/>
</dbReference>
<feature type="region of interest" description="Disordered" evidence="1">
    <location>
        <begin position="56"/>
        <end position="83"/>
    </location>
</feature>
<protein>
    <submittedName>
        <fullName evidence="2">Uncharacterized protein</fullName>
    </submittedName>
</protein>
<gene>
    <name evidence="2" type="ORF">NFI99_15100</name>
</gene>
<proteinExistence type="predicted"/>
<evidence type="ECO:0000256" key="1">
    <source>
        <dbReference type="SAM" id="MobiDB-lite"/>
    </source>
</evidence>
<organism evidence="2 3">
    <name type="scientific">Burkholderia glumae</name>
    <name type="common">Pseudomonas glumae</name>
    <dbReference type="NCBI Taxonomy" id="337"/>
    <lineage>
        <taxon>Bacteria</taxon>
        <taxon>Pseudomonadati</taxon>
        <taxon>Pseudomonadota</taxon>
        <taxon>Betaproteobacteria</taxon>
        <taxon>Burkholderiales</taxon>
        <taxon>Burkholderiaceae</taxon>
        <taxon>Burkholderia</taxon>
    </lineage>
</organism>
<name>A0ABY5BKA3_BURGL</name>
<sequence length="83" mass="9064">MPADKLGRYMMSSEFLERANAAITKAVRDLESRNIQPAYRDRKTGQIVGSGEGALREVGSCEGRGIPDILNQKANPTGAKDER</sequence>
<evidence type="ECO:0000313" key="2">
    <source>
        <dbReference type="EMBL" id="USS46257.1"/>
    </source>
</evidence>
<dbReference type="Proteomes" id="UP001056386">
    <property type="component" value="Chromosome 1"/>
</dbReference>
<keyword evidence="3" id="KW-1185">Reference proteome</keyword>
<dbReference type="EMBL" id="CP099587">
    <property type="protein sequence ID" value="USS46257.1"/>
    <property type="molecule type" value="Genomic_DNA"/>
</dbReference>
<reference evidence="2" key="1">
    <citation type="submission" date="2022-06" db="EMBL/GenBank/DDBJ databases">
        <title>Draft genome sequence of Burkholderia glumae strain GR20004 isolated from rice panicle showing bacterial panicle blight.</title>
        <authorList>
            <person name="Choi S.Y."/>
            <person name="Lee Y.H."/>
        </authorList>
    </citation>
    <scope>NUCLEOTIDE SEQUENCE</scope>
    <source>
        <strain evidence="2">GR20004</strain>
    </source>
</reference>
<evidence type="ECO:0000313" key="3">
    <source>
        <dbReference type="Proteomes" id="UP001056386"/>
    </source>
</evidence>
<accession>A0ABY5BKA3</accession>